<reference evidence="3 4" key="1">
    <citation type="submission" date="2016-10" db="EMBL/GenBank/DDBJ databases">
        <authorList>
            <person name="Cai Z."/>
        </authorList>
    </citation>
    <scope>NUCLEOTIDE SEQUENCE [LARGE SCALE GENOMIC DNA]</scope>
</reference>
<dbReference type="InterPro" id="IPR011050">
    <property type="entry name" value="Pectin_lyase_fold/virulence"/>
</dbReference>
<evidence type="ECO:0000313" key="3">
    <source>
        <dbReference type="EMBL" id="SZX74710.1"/>
    </source>
</evidence>
<evidence type="ECO:0000313" key="4">
    <source>
        <dbReference type="Proteomes" id="UP000256970"/>
    </source>
</evidence>
<evidence type="ECO:0000313" key="2">
    <source>
        <dbReference type="EMBL" id="SZX61396.1"/>
    </source>
</evidence>
<feature type="region of interest" description="Disordered" evidence="1">
    <location>
        <begin position="413"/>
        <end position="432"/>
    </location>
</feature>
<evidence type="ECO:0000256" key="1">
    <source>
        <dbReference type="SAM" id="MobiDB-lite"/>
    </source>
</evidence>
<dbReference type="EMBL" id="FNXT01000141">
    <property type="protein sequence ID" value="SZX61396.1"/>
    <property type="molecule type" value="Genomic_DNA"/>
</dbReference>
<keyword evidence="4" id="KW-1185">Reference proteome</keyword>
<sequence length="432" mass="46868">MLSAARRPRPSPSPSPSPYPSTGDITSTLWGTDGSDASPRLLDFSYAGYRQGQPIPENIPSLKRAAIAATNCAAGAPCALFFPAGRYLLSSNFTNTKNLVLLGAGMDSTTLFFSKSLQDLYGNKKNSAGQSQSSFGPGMLNFVGEDPMTYSGSGATLRSYITANAERGSNTVSVNLQVDQWVRITASDQLKGNAKGKLVAYLYGDKLKSSWSDLVGKDHMIQFLAKVTGITPNTAITLDQELPYDLRTEWRALSVHDWSPAAASQEMGMADLSIEFPNSGPYPGHFKEKGYNALFINMVANSFARNVRVLNADYSLLLQRSYFCTMSNIVIDTTYNRGADAGHHGISIARGRDILITDCVFKAPQVHDVTFDWYTTAAVVRRASATDVNFDFHRAASYGNLVTDCHLGASKRPFKSGGSKSRGPYAGSWQTF</sequence>
<dbReference type="AlphaFoldDB" id="A0A383WBX2"/>
<dbReference type="SUPFAM" id="SSF51126">
    <property type="entry name" value="Pectin lyase-like"/>
    <property type="match status" value="1"/>
</dbReference>
<feature type="compositionally biased region" description="Pro residues" evidence="1">
    <location>
        <begin position="10"/>
        <end position="19"/>
    </location>
</feature>
<dbReference type="STRING" id="3088.A0A383WBX2"/>
<proteinExistence type="predicted"/>
<dbReference type="Gene3D" id="2.160.20.10">
    <property type="entry name" value="Single-stranded right-handed beta-helix, Pectin lyase-like"/>
    <property type="match status" value="1"/>
</dbReference>
<name>A0A383WBX2_TETOB</name>
<accession>A0A383WBX2</accession>
<dbReference type="Proteomes" id="UP000256970">
    <property type="component" value="Unassembled WGS sequence"/>
</dbReference>
<protein>
    <submittedName>
        <fullName evidence="3">Uncharacterized protein</fullName>
    </submittedName>
</protein>
<organism evidence="3 4">
    <name type="scientific">Tetradesmus obliquus</name>
    <name type="common">Green alga</name>
    <name type="synonym">Acutodesmus obliquus</name>
    <dbReference type="NCBI Taxonomy" id="3088"/>
    <lineage>
        <taxon>Eukaryota</taxon>
        <taxon>Viridiplantae</taxon>
        <taxon>Chlorophyta</taxon>
        <taxon>core chlorophytes</taxon>
        <taxon>Chlorophyceae</taxon>
        <taxon>CS clade</taxon>
        <taxon>Sphaeropleales</taxon>
        <taxon>Scenedesmaceae</taxon>
        <taxon>Tetradesmus</taxon>
    </lineage>
</organism>
<feature type="region of interest" description="Disordered" evidence="1">
    <location>
        <begin position="1"/>
        <end position="34"/>
    </location>
</feature>
<dbReference type="InterPro" id="IPR012334">
    <property type="entry name" value="Pectin_lyas_fold"/>
</dbReference>
<gene>
    <name evidence="3" type="ORF">BQ4739_LOCUS15028</name>
    <name evidence="2" type="ORF">BQ4739_LOCUS1893</name>
</gene>
<dbReference type="EMBL" id="FNXT01001219">
    <property type="protein sequence ID" value="SZX74710.1"/>
    <property type="molecule type" value="Genomic_DNA"/>
</dbReference>